<dbReference type="Gene3D" id="3.40.50.300">
    <property type="entry name" value="P-loop containing nucleotide triphosphate hydrolases"/>
    <property type="match status" value="1"/>
</dbReference>
<evidence type="ECO:0000313" key="5">
    <source>
        <dbReference type="EMBL" id="MFC6385109.1"/>
    </source>
</evidence>
<dbReference type="PANTHER" id="PTHR22683:SF1">
    <property type="entry name" value="TYPE VII SECRETION SYSTEM PROTEIN ESSC"/>
    <property type="match status" value="1"/>
</dbReference>
<feature type="domain" description="FtsK" evidence="4">
    <location>
        <begin position="127"/>
        <end position="302"/>
    </location>
</feature>
<gene>
    <name evidence="5" type="ORF">ACFP7A_00720</name>
</gene>
<dbReference type="InterPro" id="IPR050206">
    <property type="entry name" value="FtsK/SpoIIIE/SftA"/>
</dbReference>
<dbReference type="InterPro" id="IPR002543">
    <property type="entry name" value="FtsK_dom"/>
</dbReference>
<evidence type="ECO:0000256" key="2">
    <source>
        <dbReference type="ARBA" id="ARBA00022840"/>
    </source>
</evidence>
<evidence type="ECO:0000256" key="1">
    <source>
        <dbReference type="ARBA" id="ARBA00022741"/>
    </source>
</evidence>
<feature type="binding site" evidence="3">
    <location>
        <begin position="144"/>
        <end position="151"/>
    </location>
    <ligand>
        <name>ATP</name>
        <dbReference type="ChEBI" id="CHEBI:30616"/>
    </ligand>
</feature>
<keyword evidence="1 3" id="KW-0547">Nucleotide-binding</keyword>
<dbReference type="EMBL" id="JBHSTQ010000001">
    <property type="protein sequence ID" value="MFC6385109.1"/>
    <property type="molecule type" value="Genomic_DNA"/>
</dbReference>
<reference evidence="6" key="1">
    <citation type="journal article" date="2019" name="Int. J. Syst. Evol. Microbiol.">
        <title>The Global Catalogue of Microorganisms (GCM) 10K type strain sequencing project: providing services to taxonomists for standard genome sequencing and annotation.</title>
        <authorList>
            <consortium name="The Broad Institute Genomics Platform"/>
            <consortium name="The Broad Institute Genome Sequencing Center for Infectious Disease"/>
            <person name="Wu L."/>
            <person name="Ma J."/>
        </authorList>
    </citation>
    <scope>NUCLEOTIDE SEQUENCE [LARGE SCALE GENOMIC DNA]</scope>
    <source>
        <strain evidence="6">CCUG 42001</strain>
    </source>
</reference>
<keyword evidence="2 3" id="KW-0067">ATP-binding</keyword>
<dbReference type="InterPro" id="IPR027417">
    <property type="entry name" value="P-loop_NTPase"/>
</dbReference>
<accession>A0ABW1WCA2</accession>
<evidence type="ECO:0000256" key="3">
    <source>
        <dbReference type="PROSITE-ProRule" id="PRU00289"/>
    </source>
</evidence>
<comment type="caution">
    <text evidence="5">The sequence shown here is derived from an EMBL/GenBank/DDBJ whole genome shotgun (WGS) entry which is preliminary data.</text>
</comment>
<dbReference type="RefSeq" id="WP_253053746.1">
    <property type="nucleotide sequence ID" value="NZ_JAMXWN010000005.1"/>
</dbReference>
<evidence type="ECO:0000313" key="6">
    <source>
        <dbReference type="Proteomes" id="UP001596267"/>
    </source>
</evidence>
<proteinExistence type="predicted"/>
<dbReference type="Proteomes" id="UP001596267">
    <property type="component" value="Unassembled WGS sequence"/>
</dbReference>
<dbReference type="SUPFAM" id="SSF52540">
    <property type="entry name" value="P-loop containing nucleoside triphosphate hydrolases"/>
    <property type="match status" value="1"/>
</dbReference>
<sequence length="376" mass="41946">MIFLKWDPYYKRLRHCFRAAGLCRQWTIGNNTYEVRPTIHAVQRKLSETILTFTLPTGMDPSSVKKCDYAFKQEFGRNTVVVGDLKKFTVHIYRHSMPAAIKYKPDDVKTAIGDMAIPIIAGYDQTASLIAYDMRKHPHLLIAGETGYGKSTELRAVLTTLMICRPSVRFILGDLKRSEFHVFRNCEPVDALCTDAGQLSIALDKVMSELEKRGKLLDDKGLTSTAETDLPDIIVAIDEVALLKKEKKIMAAIEDISAIGRALGVYLILSMQRPDAQVLDGKLKNNLTVRISYKQADKVNSRIVLGDSGAEDLTHPGRGLLKIMDTRAVQSPYLDVARARTLLDPIRTRVDDGLSEIVPEQEPKQLFDLLGGADDA</sequence>
<name>A0ABW1WCA2_9BACL</name>
<dbReference type="PROSITE" id="PS50901">
    <property type="entry name" value="FTSK"/>
    <property type="match status" value="1"/>
</dbReference>
<organism evidence="5 6">
    <name type="scientific">Sporolactobacillus kofuensis</name>
    <dbReference type="NCBI Taxonomy" id="269672"/>
    <lineage>
        <taxon>Bacteria</taxon>
        <taxon>Bacillati</taxon>
        <taxon>Bacillota</taxon>
        <taxon>Bacilli</taxon>
        <taxon>Bacillales</taxon>
        <taxon>Sporolactobacillaceae</taxon>
        <taxon>Sporolactobacillus</taxon>
    </lineage>
</organism>
<keyword evidence="6" id="KW-1185">Reference proteome</keyword>
<evidence type="ECO:0000259" key="4">
    <source>
        <dbReference type="PROSITE" id="PS50901"/>
    </source>
</evidence>
<protein>
    <submittedName>
        <fullName evidence="5">FtsK/SpoIIIE domain-containing protein</fullName>
    </submittedName>
</protein>
<dbReference type="Pfam" id="PF01580">
    <property type="entry name" value="FtsK_SpoIIIE"/>
    <property type="match status" value="1"/>
</dbReference>
<dbReference type="PANTHER" id="PTHR22683">
    <property type="entry name" value="SPORULATION PROTEIN RELATED"/>
    <property type="match status" value="1"/>
</dbReference>